<dbReference type="CDD" id="cd14133">
    <property type="entry name" value="PKc_DYRK_like"/>
    <property type="match status" value="1"/>
</dbReference>
<reference evidence="11 12" key="2">
    <citation type="submission" date="2025-04" db="UniProtKB">
        <authorList>
            <consortium name="RefSeq"/>
        </authorList>
    </citation>
    <scope>IDENTIFICATION</scope>
    <source>
        <tissue evidence="11 12">Leaf</tissue>
    </source>
</reference>
<keyword evidence="5" id="KW-0418">Kinase</keyword>
<dbReference type="AlphaFoldDB" id="A0A6P8BVE1"/>
<keyword evidence="4" id="KW-0547">Nucleotide-binding</keyword>
<evidence type="ECO:0000256" key="3">
    <source>
        <dbReference type="ARBA" id="ARBA00022679"/>
    </source>
</evidence>
<dbReference type="OrthoDB" id="9332038at2759"/>
<evidence type="ECO:0000313" key="11">
    <source>
        <dbReference type="RefSeq" id="XP_031374895.1"/>
    </source>
</evidence>
<keyword evidence="7" id="KW-0175">Coiled coil</keyword>
<name>A0A6P8BVE1_PUNGR</name>
<dbReference type="SMART" id="SM00220">
    <property type="entry name" value="S_TKc"/>
    <property type="match status" value="1"/>
</dbReference>
<evidence type="ECO:0000259" key="9">
    <source>
        <dbReference type="PROSITE" id="PS50011"/>
    </source>
</evidence>
<dbReference type="FunFam" id="1.10.510.10:FF:000380">
    <property type="entry name" value="Serine/threonine-protein kinase ppk15"/>
    <property type="match status" value="1"/>
</dbReference>
<keyword evidence="2" id="KW-0597">Phosphoprotein</keyword>
<dbReference type="RefSeq" id="XP_031374895.1">
    <property type="nucleotide sequence ID" value="XM_031519035.1"/>
</dbReference>
<feature type="coiled-coil region" evidence="7">
    <location>
        <begin position="632"/>
        <end position="659"/>
    </location>
</feature>
<evidence type="ECO:0000313" key="10">
    <source>
        <dbReference type="Proteomes" id="UP000515151"/>
    </source>
</evidence>
<dbReference type="InterPro" id="IPR050494">
    <property type="entry name" value="Ser_Thr_dual-spec_kinase"/>
</dbReference>
<feature type="region of interest" description="Disordered" evidence="8">
    <location>
        <begin position="433"/>
        <end position="472"/>
    </location>
</feature>
<dbReference type="InterPro" id="IPR011009">
    <property type="entry name" value="Kinase-like_dom_sf"/>
</dbReference>
<evidence type="ECO:0000256" key="2">
    <source>
        <dbReference type="ARBA" id="ARBA00022553"/>
    </source>
</evidence>
<keyword evidence="3" id="KW-0808">Transferase</keyword>
<organism evidence="10 12">
    <name type="scientific">Punica granatum</name>
    <name type="common">Pomegranate</name>
    <dbReference type="NCBI Taxonomy" id="22663"/>
    <lineage>
        <taxon>Eukaryota</taxon>
        <taxon>Viridiplantae</taxon>
        <taxon>Streptophyta</taxon>
        <taxon>Embryophyta</taxon>
        <taxon>Tracheophyta</taxon>
        <taxon>Spermatophyta</taxon>
        <taxon>Magnoliopsida</taxon>
        <taxon>eudicotyledons</taxon>
        <taxon>Gunneridae</taxon>
        <taxon>Pentapetalae</taxon>
        <taxon>rosids</taxon>
        <taxon>malvids</taxon>
        <taxon>Myrtales</taxon>
        <taxon>Lythraceae</taxon>
        <taxon>Punica</taxon>
    </lineage>
</organism>
<evidence type="ECO:0000256" key="8">
    <source>
        <dbReference type="SAM" id="MobiDB-lite"/>
    </source>
</evidence>
<evidence type="ECO:0000256" key="7">
    <source>
        <dbReference type="SAM" id="Coils"/>
    </source>
</evidence>
<feature type="region of interest" description="Disordered" evidence="8">
    <location>
        <begin position="549"/>
        <end position="581"/>
    </location>
</feature>
<dbReference type="Proteomes" id="UP000515151">
    <property type="component" value="Chromosome 8"/>
</dbReference>
<reference evidence="10" key="1">
    <citation type="journal article" date="2020" name="Plant Biotechnol. J.">
        <title>The pomegranate (Punica granatum L.) draft genome dissects genetic divergence between soft- and hard-seeded cultivars.</title>
        <authorList>
            <person name="Luo X."/>
            <person name="Li H."/>
            <person name="Wu Z."/>
            <person name="Yao W."/>
            <person name="Zhao P."/>
            <person name="Cao D."/>
            <person name="Yu H."/>
            <person name="Li K."/>
            <person name="Poudel K."/>
            <person name="Zhao D."/>
            <person name="Zhang F."/>
            <person name="Xia X."/>
            <person name="Chen L."/>
            <person name="Wang Q."/>
            <person name="Jing D."/>
            <person name="Cao S."/>
        </authorList>
    </citation>
    <scope>NUCLEOTIDE SEQUENCE [LARGE SCALE GENOMIC DNA]</scope>
</reference>
<dbReference type="Gene3D" id="3.30.200.20">
    <property type="entry name" value="Phosphorylase Kinase, domain 1"/>
    <property type="match status" value="1"/>
</dbReference>
<dbReference type="FunFam" id="3.30.200.20:FF:000216">
    <property type="entry name" value="Putative serine/threonine-protein kinase dyrk2"/>
    <property type="match status" value="1"/>
</dbReference>
<dbReference type="GO" id="GO:0004674">
    <property type="term" value="F:protein serine/threonine kinase activity"/>
    <property type="evidence" value="ECO:0007669"/>
    <property type="project" value="UniProtKB-KW"/>
</dbReference>
<dbReference type="SUPFAM" id="SSF56112">
    <property type="entry name" value="Protein kinase-like (PK-like)"/>
    <property type="match status" value="1"/>
</dbReference>
<keyword evidence="1" id="KW-0723">Serine/threonine-protein kinase</keyword>
<evidence type="ECO:0000313" key="12">
    <source>
        <dbReference type="RefSeq" id="XP_031374897.1"/>
    </source>
</evidence>
<gene>
    <name evidence="11 12" type="primary">LOC116189379</name>
</gene>
<dbReference type="PROSITE" id="PS00108">
    <property type="entry name" value="PROTEIN_KINASE_ST"/>
    <property type="match status" value="1"/>
</dbReference>
<proteinExistence type="predicted"/>
<dbReference type="InterPro" id="IPR000719">
    <property type="entry name" value="Prot_kinase_dom"/>
</dbReference>
<evidence type="ECO:0000256" key="1">
    <source>
        <dbReference type="ARBA" id="ARBA00022527"/>
    </source>
</evidence>
<keyword evidence="10" id="KW-1185">Reference proteome</keyword>
<dbReference type="PANTHER" id="PTHR24058">
    <property type="entry name" value="DUAL SPECIFICITY PROTEIN KINASE"/>
    <property type="match status" value="1"/>
</dbReference>
<feature type="domain" description="Protein kinase" evidence="9">
    <location>
        <begin position="687"/>
        <end position="989"/>
    </location>
</feature>
<dbReference type="Pfam" id="PF00069">
    <property type="entry name" value="Pkinase"/>
    <property type="match status" value="1"/>
</dbReference>
<dbReference type="RefSeq" id="XP_031374897.1">
    <property type="nucleotide sequence ID" value="XM_031519037.1"/>
</dbReference>
<dbReference type="GeneID" id="116189379"/>
<dbReference type="PROSITE" id="PS50011">
    <property type="entry name" value="PROTEIN_KINASE_DOM"/>
    <property type="match status" value="1"/>
</dbReference>
<evidence type="ECO:0000256" key="6">
    <source>
        <dbReference type="ARBA" id="ARBA00022840"/>
    </source>
</evidence>
<dbReference type="GO" id="GO:0005524">
    <property type="term" value="F:ATP binding"/>
    <property type="evidence" value="ECO:0007669"/>
    <property type="project" value="UniProtKB-KW"/>
</dbReference>
<feature type="compositionally biased region" description="Basic and acidic residues" evidence="8">
    <location>
        <begin position="563"/>
        <end position="572"/>
    </location>
</feature>
<evidence type="ECO:0000256" key="4">
    <source>
        <dbReference type="ARBA" id="ARBA00022741"/>
    </source>
</evidence>
<accession>A0A6P8BVE1</accession>
<dbReference type="InterPro" id="IPR008271">
    <property type="entry name" value="Ser/Thr_kinase_AS"/>
</dbReference>
<dbReference type="PANTHER" id="PTHR24058:SF124">
    <property type="entry name" value="PROTEIN KINASE SUPERFAMILY PROTEIN"/>
    <property type="match status" value="1"/>
</dbReference>
<protein>
    <submittedName>
        <fullName evidence="11 12">Uncharacterized protein LOC116189379</fullName>
    </submittedName>
</protein>
<dbReference type="Gene3D" id="1.10.510.10">
    <property type="entry name" value="Transferase(Phosphotransferase) domain 1"/>
    <property type="match status" value="1"/>
</dbReference>
<keyword evidence="6" id="KW-0067">ATP-binding</keyword>
<evidence type="ECO:0000256" key="5">
    <source>
        <dbReference type="ARBA" id="ARBA00022777"/>
    </source>
</evidence>
<sequence length="998" mass="112768">MADGSSLDEILEFLRKNKLAKAEAALCTELSNRPDLNGFLEVHTLEEKDPGIVIRREKVGKNSARNEVLDHQSSPETSTELVIREIECRPETNGSENRWKKNAPVREMKKANDTNEESFTFSKGSQETVLDRVSWRTNCSNGAPADKASCSDNFPEVTIYEHRLYCSSDVPDDRKVNRKSGEEIMVVGERRMDQVNAEINGDKMQVNQRKDAKDRSFKTILPFSVAEVSTSHSSADDGSGRKDGKIRLENSDVRTAIKEQVDEVGRALYLEKFKQRVDFENNRTLAFPPLNEARKEDLPRLPPVKLKSEDKLMTVNWEEKYDRDGMASDLTCLENNFLIGSYLNVPVGQDINSAGGKRGGGNWLSVSQGIAEDNSDLISGFATIGDELSESIGYPNEYWDSDEYDDDDDVGYTRQPIEDEAWFLAHEVDYPSDNEKGIGLGSGPGPQERDPTNDNDEDGDKSRSSLSSERYNGQLIGEEELSLICSEPVWHGLVTEPNELIMLVDGKVQNNLPGRPRIEDFCIEDDQRGSVRSIGVGITADVPEIVSENQHPNTLRGNDNGDELVKWRRRSSDSSSSKGLGVEDCAVAERSVNSSPSSLASFGCPRRELIEKEAEEVGDDDGREEVLADSVEDEETAAVQEQVRQIKAQEEEFETFELKIVHRKNRTGFEEDKNFHVMLNSVIAGRYHVTEYLGSAAFSKAVQAHDLQTGMDVCVKIIKNNKDFFDQSLDEIKLLKYINKHDPADQFHILRLYDYFYYREHLLIVCELLKANLYEFHKFNRESGGEVYFTMPRLQSITIQCLEALQFLHGLGLIHCDLKPENILVKSYSRCEIKVIDLGSSCFETDHLCSYVQSRSYRAPEVILGLPYNQKIDIWSLGCILAELCTGNVLFQNDSLATLLARVIGVIGPIDQSMLARGRDTHKYFTKNHMLYERNLESNRLEYLIPKRSSLRHRLPMGDQGFVDFVSHLLEVTPEKRPTASEALKHPWLSFPYEPISS</sequence>